<keyword evidence="2" id="KW-0479">Metal-binding</keyword>
<dbReference type="InterPro" id="IPR007202">
    <property type="entry name" value="4Fe-4S_dom"/>
</dbReference>
<dbReference type="PANTHER" id="PTHR40072">
    <property type="entry name" value="MOLYBDOPTERIN-GUANINE DINUCLEOTIDE BIOSYNTHESIS ADAPTER PROTEIN-RELATED"/>
    <property type="match status" value="1"/>
</dbReference>
<keyword evidence="4" id="KW-0411">Iron-sulfur</keyword>
<dbReference type="EMBL" id="LN734822">
    <property type="protein sequence ID" value="CEL23793.1"/>
    <property type="molecule type" value="Genomic_DNA"/>
</dbReference>
<gene>
    <name evidence="6" type="primary">mobB</name>
    <name evidence="6" type="ORF">BRM9_0172</name>
    <name evidence="7" type="ORF">MB9_0137</name>
</gene>
<evidence type="ECO:0000256" key="2">
    <source>
        <dbReference type="ARBA" id="ARBA00022723"/>
    </source>
</evidence>
<dbReference type="OrthoDB" id="9014at2157"/>
<dbReference type="GeneID" id="26738405"/>
<dbReference type="Gene3D" id="3.40.50.300">
    <property type="entry name" value="P-loop containing nucleotide triphosphate hydrolases"/>
    <property type="match status" value="1"/>
</dbReference>
<dbReference type="Proteomes" id="UP000062768">
    <property type="component" value="Chromosome I"/>
</dbReference>
<feature type="domain" description="4Fe-4S" evidence="5">
    <location>
        <begin position="132"/>
        <end position="192"/>
    </location>
</feature>
<sequence length="234" mass="26264">MKILAVVGTKNTGKTTLVTMLVQELVKRGHQVGTIKHTHHDFDLEGKDTWKHREAGARMVVGSGESTFFLINESIELDKILKSIKNLEDLDYVIIEGFKHVDYPKISTTGDEDDFTITSVDVFNMDPEDVIPLADLVEERSYGLIPGSDCGECGFDSCLDMAKAIIRGEAVEEKCKMKKFQEVELFIDYVGIPLNPFVQDFIKKSIEGMVSSLKMDDAQKSPEKIELTIRNVED</sequence>
<dbReference type="GO" id="GO:0046872">
    <property type="term" value="F:metal ion binding"/>
    <property type="evidence" value="ECO:0007669"/>
    <property type="project" value="UniProtKB-KW"/>
</dbReference>
<reference evidence="7" key="2">
    <citation type="submission" date="2014-09" db="EMBL/GenBank/DDBJ databases">
        <authorList>
            <person name="Bishop-Lilly K.A."/>
            <person name="Broomall S.M."/>
            <person name="Chain P.S."/>
            <person name="Chertkov O."/>
            <person name="Coyne S.R."/>
            <person name="Daligault H.E."/>
            <person name="Davenport K.W."/>
            <person name="Erkkila T."/>
            <person name="Frey K.G."/>
            <person name="Gibbons H.S."/>
            <person name="Gu W."/>
            <person name="Jaissle J."/>
            <person name="Johnson S.L."/>
            <person name="Koroleva G.I."/>
            <person name="Ladner J.T."/>
            <person name="Lo C.-C."/>
            <person name="Minogue T.D."/>
            <person name="Munk C."/>
            <person name="Palacios G.F."/>
            <person name="Redden C.L."/>
            <person name="Rosenzweig C.N."/>
            <person name="Scholz M.B."/>
            <person name="Teshima H."/>
            <person name="Xu Y."/>
        </authorList>
    </citation>
    <scope>NUCLEOTIDE SEQUENCE</scope>
    <source>
        <strain evidence="7">Mb9</strain>
    </source>
</reference>
<dbReference type="KEGG" id="mfc:BRM9_0172"/>
<dbReference type="STRING" id="2162.BRM9_0172"/>
<proteinExistence type="predicted"/>
<dbReference type="PROSITE" id="PS51656">
    <property type="entry name" value="4FE4S"/>
    <property type="match status" value="1"/>
</dbReference>
<dbReference type="Gene3D" id="1.10.15.40">
    <property type="entry name" value="Electron transport complex subunit B, putative Fe-S cluster"/>
    <property type="match status" value="1"/>
</dbReference>
<dbReference type="PANTHER" id="PTHR40072:SF1">
    <property type="entry name" value="MOLYBDOPTERIN-GUANINE DINUCLEOTIDE BIOSYNTHESIS ADAPTER PROTEIN"/>
    <property type="match status" value="1"/>
</dbReference>
<evidence type="ECO:0000313" key="8">
    <source>
        <dbReference type="Proteomes" id="UP000029661"/>
    </source>
</evidence>
<evidence type="ECO:0000259" key="5">
    <source>
        <dbReference type="PROSITE" id="PS51656"/>
    </source>
</evidence>
<dbReference type="Pfam" id="PF03205">
    <property type="entry name" value="MobB"/>
    <property type="match status" value="1"/>
</dbReference>
<dbReference type="Pfam" id="PF04060">
    <property type="entry name" value="FeS"/>
    <property type="match status" value="1"/>
</dbReference>
<keyword evidence="9" id="KW-1185">Reference proteome</keyword>
<dbReference type="GO" id="GO:0005525">
    <property type="term" value="F:GTP binding"/>
    <property type="evidence" value="ECO:0007669"/>
    <property type="project" value="InterPro"/>
</dbReference>
<dbReference type="InterPro" id="IPR027417">
    <property type="entry name" value="P-loop_NTPase"/>
</dbReference>
<evidence type="ECO:0000313" key="9">
    <source>
        <dbReference type="Proteomes" id="UP000062768"/>
    </source>
</evidence>
<protein>
    <submittedName>
        <fullName evidence="6 7">Molybdopterin-guanine dinucleotide biosynthesis protein B</fullName>
    </submittedName>
</protein>
<evidence type="ECO:0000313" key="6">
    <source>
        <dbReference type="EMBL" id="AIS31001.1"/>
    </source>
</evidence>
<keyword evidence="3" id="KW-0408">Iron</keyword>
<organism evidence="6 8">
    <name type="scientific">Methanobacterium formicicum</name>
    <dbReference type="NCBI Taxonomy" id="2162"/>
    <lineage>
        <taxon>Archaea</taxon>
        <taxon>Methanobacteriati</taxon>
        <taxon>Methanobacteriota</taxon>
        <taxon>Methanomada group</taxon>
        <taxon>Methanobacteria</taxon>
        <taxon>Methanobacteriales</taxon>
        <taxon>Methanobacteriaceae</taxon>
        <taxon>Methanobacterium</taxon>
    </lineage>
</organism>
<evidence type="ECO:0000256" key="3">
    <source>
        <dbReference type="ARBA" id="ARBA00023004"/>
    </source>
</evidence>
<dbReference type="GO" id="GO:0006777">
    <property type="term" value="P:Mo-molybdopterin cofactor biosynthetic process"/>
    <property type="evidence" value="ECO:0007669"/>
    <property type="project" value="InterPro"/>
</dbReference>
<dbReference type="SUPFAM" id="SSF52540">
    <property type="entry name" value="P-loop containing nucleoside triphosphate hydrolases"/>
    <property type="match status" value="1"/>
</dbReference>
<evidence type="ECO:0000313" key="7">
    <source>
        <dbReference type="EMBL" id="CEL23793.1"/>
    </source>
</evidence>
<dbReference type="InterPro" id="IPR004435">
    <property type="entry name" value="MobB_dom"/>
</dbReference>
<reference evidence="6" key="1">
    <citation type="submission" date="2013-12" db="EMBL/GenBank/DDBJ databases">
        <title>The complete genome sequence of Methanobacterium sp. BRM9.</title>
        <authorList>
            <consortium name="Pastoral Greenhouse Gas Research Consortium"/>
            <person name="Kelly W.J."/>
            <person name="Leahy S.C."/>
            <person name="Perry R."/>
            <person name="Li D."/>
            <person name="Altermann E."/>
            <person name="Lambie S.C."/>
            <person name="Attwood G.T."/>
        </authorList>
    </citation>
    <scope>NUCLEOTIDE SEQUENCE [LARGE SCALE GENOMIC DNA]</scope>
    <source>
        <strain evidence="6">BRM9</strain>
    </source>
</reference>
<accession>A0A089Z871</accession>
<dbReference type="Proteomes" id="UP000029661">
    <property type="component" value="Chromosome"/>
</dbReference>
<dbReference type="NCBIfam" id="TIGR00176">
    <property type="entry name" value="mobB"/>
    <property type="match status" value="1"/>
</dbReference>
<dbReference type="GO" id="GO:0051539">
    <property type="term" value="F:4 iron, 4 sulfur cluster binding"/>
    <property type="evidence" value="ECO:0007669"/>
    <property type="project" value="UniProtKB-KW"/>
</dbReference>
<evidence type="ECO:0000256" key="4">
    <source>
        <dbReference type="ARBA" id="ARBA00023014"/>
    </source>
</evidence>
<dbReference type="AlphaFoldDB" id="A0A089Z871"/>
<evidence type="ECO:0000256" key="1">
    <source>
        <dbReference type="ARBA" id="ARBA00022485"/>
    </source>
</evidence>
<name>A0A089Z871_METFO</name>
<dbReference type="InterPro" id="IPR052539">
    <property type="entry name" value="MGD_biosynthesis_adapter"/>
</dbReference>
<keyword evidence="1" id="KW-0004">4Fe-4S</keyword>
<dbReference type="PATRIC" id="fig|2162.10.peg.145"/>
<dbReference type="RefSeq" id="WP_048084454.1">
    <property type="nucleotide sequence ID" value="NZ_CP006933.1"/>
</dbReference>
<dbReference type="EMBL" id="CP006933">
    <property type="protein sequence ID" value="AIS31001.1"/>
    <property type="molecule type" value="Genomic_DNA"/>
</dbReference>